<feature type="transmembrane region" description="Helical" evidence="1">
    <location>
        <begin position="64"/>
        <end position="86"/>
    </location>
</feature>
<evidence type="ECO:0000256" key="1">
    <source>
        <dbReference type="SAM" id="Phobius"/>
    </source>
</evidence>
<reference evidence="2 3" key="1">
    <citation type="submission" date="2021-02" db="EMBL/GenBank/DDBJ databases">
        <authorList>
            <person name="Jung H.S."/>
            <person name="Chun B.H."/>
            <person name="Jeon C.O."/>
        </authorList>
    </citation>
    <scope>NUCLEOTIDE SEQUENCE [LARGE SCALE GENOMIC DNA]</scope>
    <source>
        <strain evidence="2 3">LMG 25203</strain>
    </source>
</reference>
<dbReference type="RefSeq" id="WP_187658480.1">
    <property type="nucleotide sequence ID" value="NZ_JACSOD020000424.1"/>
</dbReference>
<evidence type="ECO:0000313" key="3">
    <source>
        <dbReference type="Proteomes" id="UP000759529"/>
    </source>
</evidence>
<gene>
    <name evidence="2" type="ORF">H9X54_003595</name>
</gene>
<dbReference type="EMBL" id="JACSOD020000424">
    <property type="protein sequence ID" value="MBM6498385.1"/>
    <property type="molecule type" value="Genomic_DNA"/>
</dbReference>
<sequence length="107" mass="12176">MNDIQKGKNTAVVAYMTIIGAVIAIFMNQEENKTDFGSFHVRQGLGIFLSFFLLGYFVGYINSWMATGAFYLFYFILWIYGFLGALQGQKKEIPLLGAFFQNLFKSL</sequence>
<protein>
    <recommendedName>
        <fullName evidence="4">Chloroplast import component protein (Tic20)</fullName>
    </recommendedName>
</protein>
<keyword evidence="3" id="KW-1185">Reference proteome</keyword>
<accession>A0ABS2CW25</accession>
<organism evidence="2 3">
    <name type="scientific">Flavobacterium macrobrachii</name>
    <dbReference type="NCBI Taxonomy" id="591204"/>
    <lineage>
        <taxon>Bacteria</taxon>
        <taxon>Pseudomonadati</taxon>
        <taxon>Bacteroidota</taxon>
        <taxon>Flavobacteriia</taxon>
        <taxon>Flavobacteriales</taxon>
        <taxon>Flavobacteriaceae</taxon>
        <taxon>Flavobacterium</taxon>
    </lineage>
</organism>
<evidence type="ECO:0008006" key="4">
    <source>
        <dbReference type="Google" id="ProtNLM"/>
    </source>
</evidence>
<feature type="transmembrane region" description="Helical" evidence="1">
    <location>
        <begin position="39"/>
        <end position="58"/>
    </location>
</feature>
<comment type="caution">
    <text evidence="2">The sequence shown here is derived from an EMBL/GenBank/DDBJ whole genome shotgun (WGS) entry which is preliminary data.</text>
</comment>
<proteinExistence type="predicted"/>
<keyword evidence="1" id="KW-0472">Membrane</keyword>
<keyword evidence="1" id="KW-1133">Transmembrane helix</keyword>
<feature type="transmembrane region" description="Helical" evidence="1">
    <location>
        <begin position="12"/>
        <end position="27"/>
    </location>
</feature>
<name>A0ABS2CW25_9FLAO</name>
<keyword evidence="1" id="KW-0812">Transmembrane</keyword>
<dbReference type="Proteomes" id="UP000759529">
    <property type="component" value="Unassembled WGS sequence"/>
</dbReference>
<evidence type="ECO:0000313" key="2">
    <source>
        <dbReference type="EMBL" id="MBM6498385.1"/>
    </source>
</evidence>